<dbReference type="GeneID" id="8851666"/>
<dbReference type="AlphaFoldDB" id="D2VLN7"/>
<dbReference type="EMBL" id="GG738881">
    <property type="protein sequence ID" value="EFC42171.1"/>
    <property type="molecule type" value="Genomic_DNA"/>
</dbReference>
<keyword evidence="1" id="KW-0812">Transmembrane</keyword>
<evidence type="ECO:0000313" key="3">
    <source>
        <dbReference type="Proteomes" id="UP000006671"/>
    </source>
</evidence>
<dbReference type="InterPro" id="IPR013083">
    <property type="entry name" value="Znf_RING/FYVE/PHD"/>
</dbReference>
<name>D2VLN7_NAEGR</name>
<organism evidence="3">
    <name type="scientific">Naegleria gruberi</name>
    <name type="common">Amoeba</name>
    <dbReference type="NCBI Taxonomy" id="5762"/>
    <lineage>
        <taxon>Eukaryota</taxon>
        <taxon>Discoba</taxon>
        <taxon>Heterolobosea</taxon>
        <taxon>Tetramitia</taxon>
        <taxon>Eutetramitia</taxon>
        <taxon>Vahlkampfiidae</taxon>
        <taxon>Naegleria</taxon>
    </lineage>
</organism>
<dbReference type="KEGG" id="ngr:NAEGRDRAFT_69846"/>
<protein>
    <submittedName>
        <fullName evidence="2">Predicted protein</fullName>
    </submittedName>
</protein>
<dbReference type="OMA" id="YVINANR"/>
<dbReference type="InParanoid" id="D2VLN7"/>
<dbReference type="Proteomes" id="UP000006671">
    <property type="component" value="Unassembled WGS sequence"/>
</dbReference>
<dbReference type="OrthoDB" id="10314800at2759"/>
<proteinExistence type="predicted"/>
<keyword evidence="3" id="KW-1185">Reference proteome</keyword>
<keyword evidence="1" id="KW-0472">Membrane</keyword>
<dbReference type="RefSeq" id="XP_002674915.1">
    <property type="nucleotide sequence ID" value="XM_002674869.1"/>
</dbReference>
<dbReference type="VEuPathDB" id="AmoebaDB:NAEGRDRAFT_69846"/>
<evidence type="ECO:0000256" key="1">
    <source>
        <dbReference type="SAM" id="Phobius"/>
    </source>
</evidence>
<feature type="transmembrane region" description="Helical" evidence="1">
    <location>
        <begin position="16"/>
        <end position="35"/>
    </location>
</feature>
<dbReference type="Gene3D" id="3.30.40.10">
    <property type="entry name" value="Zinc/RING finger domain, C3HC4 (zinc finger)"/>
    <property type="match status" value="1"/>
</dbReference>
<evidence type="ECO:0000313" key="2">
    <source>
        <dbReference type="EMBL" id="EFC42171.1"/>
    </source>
</evidence>
<accession>D2VLN7</accession>
<reference evidence="2 3" key="1">
    <citation type="journal article" date="2010" name="Cell">
        <title>The genome of Naegleria gruberi illuminates early eukaryotic versatility.</title>
        <authorList>
            <person name="Fritz-Laylin L.K."/>
            <person name="Prochnik S.E."/>
            <person name="Ginger M.L."/>
            <person name="Dacks J.B."/>
            <person name="Carpenter M.L."/>
            <person name="Field M.C."/>
            <person name="Kuo A."/>
            <person name="Paredez A."/>
            <person name="Chapman J."/>
            <person name="Pham J."/>
            <person name="Shu S."/>
            <person name="Neupane R."/>
            <person name="Cipriano M."/>
            <person name="Mancuso J."/>
            <person name="Tu H."/>
            <person name="Salamov A."/>
            <person name="Lindquist E."/>
            <person name="Shapiro H."/>
            <person name="Lucas S."/>
            <person name="Grigoriev I.V."/>
            <person name="Cande W.Z."/>
            <person name="Fulton C."/>
            <person name="Rokhsar D.S."/>
            <person name="Dawson S.C."/>
        </authorList>
    </citation>
    <scope>NUCLEOTIDE SEQUENCE [LARGE SCALE GENOMIC DNA]</scope>
    <source>
        <strain evidence="2 3">NEG-M</strain>
    </source>
</reference>
<sequence>MYYIYSWNVSFSGVKYLIWLIYKVSSIIGLISYIVDFVTYDITQLEAERLEERRALQREIETIELFRQAFQTTQLSRVVTGLENIANMNLTQMKNHKAKLKSDLEEIEQRLVSLHVFKFNNTCQSSTSRTSRTVNISNSYGATTDLKSETCVLCLENQPVYQFVPCYHCCLCENCVYEQCAKLPSSTDIAADEDDILTAEDYQLTRDIPFDSQFEDSNNFVKCEMSMKPFSSLNQCPLCKTRATKLEYNNMGIKPHVEIRTLNSKYHNDGEKRAKQEVGKLFKYLRRNGSELEKLKKSTKEFLVKTLSVMKK</sequence>
<keyword evidence="1" id="KW-1133">Transmembrane helix</keyword>
<gene>
    <name evidence="2" type="ORF">NAEGRDRAFT_69846</name>
</gene>